<dbReference type="RefSeq" id="WP_073258460.1">
    <property type="nucleotide sequence ID" value="NZ_FRCR01000019.1"/>
</dbReference>
<dbReference type="PANTHER" id="PTHR33392">
    <property type="entry name" value="POLYISOPRENYL-TEICHOIC ACID--PEPTIDOGLYCAN TEICHOIC ACID TRANSFERASE TAGU"/>
    <property type="match status" value="1"/>
</dbReference>
<dbReference type="EMBL" id="FRCR01000019">
    <property type="protein sequence ID" value="SHM87913.1"/>
    <property type="molecule type" value="Genomic_DNA"/>
</dbReference>
<protein>
    <submittedName>
        <fullName evidence="4">Transcriptional attenuator, LytR family</fullName>
    </submittedName>
</protein>
<dbReference type="Pfam" id="PF03816">
    <property type="entry name" value="LytR_cpsA_psr"/>
    <property type="match status" value="1"/>
</dbReference>
<keyword evidence="2" id="KW-1133">Transmembrane helix</keyword>
<dbReference type="AlphaFoldDB" id="A0A1M7MB00"/>
<sequence length="285" mass="32366">MVKPLGRKKRFFIIVAFFIAAVILSYAGFKYYQIYKNLKNMEKEIGLPPKETEIRPLKPVNILLLGIDSGEFMGSYRPGRGRADTIMLFAVRPAEGKIIQVSIPRDSRVEVPGYGVTKINHAYAYGGAELMQKTVEKLLDIKIDRVVVLNYSAFVQLIDRLGGVTLDVEEDINNRYNIGKPISTGHVKLTGEEAFRYVHARDGDIERIKRQQKFLQSVFVEIKQKQAYAELLDYIIENPEVITTNFSLREILAFLKNSEQLEKLKLESVLLEGKGQYIDGIATGF</sequence>
<evidence type="ECO:0000256" key="1">
    <source>
        <dbReference type="ARBA" id="ARBA00006068"/>
    </source>
</evidence>
<dbReference type="Proteomes" id="UP000184375">
    <property type="component" value="Unassembled WGS sequence"/>
</dbReference>
<feature type="domain" description="Cell envelope-related transcriptional attenuator" evidence="3">
    <location>
        <begin position="82"/>
        <end position="223"/>
    </location>
</feature>
<evidence type="ECO:0000313" key="4">
    <source>
        <dbReference type="EMBL" id="SHM87913.1"/>
    </source>
</evidence>
<proteinExistence type="inferred from homology"/>
<gene>
    <name evidence="4" type="ORF">SAMN05660826_02234</name>
</gene>
<accession>A0A1M7MB00</accession>
<evidence type="ECO:0000259" key="3">
    <source>
        <dbReference type="Pfam" id="PF03816"/>
    </source>
</evidence>
<dbReference type="Gene3D" id="3.40.630.190">
    <property type="entry name" value="LCP protein"/>
    <property type="match status" value="1"/>
</dbReference>
<dbReference type="InterPro" id="IPR050922">
    <property type="entry name" value="LytR/CpsA/Psr_CW_biosynth"/>
</dbReference>
<keyword evidence="2" id="KW-0812">Transmembrane</keyword>
<keyword evidence="5" id="KW-1185">Reference proteome</keyword>
<evidence type="ECO:0000256" key="2">
    <source>
        <dbReference type="SAM" id="Phobius"/>
    </source>
</evidence>
<dbReference type="InterPro" id="IPR004474">
    <property type="entry name" value="LytR_CpsA_psr"/>
</dbReference>
<dbReference type="STRING" id="447595.SAMN05660826_02234"/>
<keyword evidence="2" id="KW-0472">Membrane</keyword>
<feature type="transmembrane region" description="Helical" evidence="2">
    <location>
        <begin position="12"/>
        <end position="32"/>
    </location>
</feature>
<dbReference type="OrthoDB" id="305468at2"/>
<evidence type="ECO:0000313" key="5">
    <source>
        <dbReference type="Proteomes" id="UP000184375"/>
    </source>
</evidence>
<comment type="similarity">
    <text evidence="1">Belongs to the LytR/CpsA/Psr (LCP) family.</text>
</comment>
<dbReference type="NCBIfam" id="TIGR00350">
    <property type="entry name" value="lytR_cpsA_psr"/>
    <property type="match status" value="1"/>
</dbReference>
<reference evidence="5" key="1">
    <citation type="submission" date="2016-11" db="EMBL/GenBank/DDBJ databases">
        <authorList>
            <person name="Varghese N."/>
            <person name="Submissions S."/>
        </authorList>
    </citation>
    <scope>NUCLEOTIDE SEQUENCE [LARGE SCALE GENOMIC DNA]</scope>
    <source>
        <strain evidence="5">DSM 18802</strain>
    </source>
</reference>
<organism evidence="4 5">
    <name type="scientific">Caldanaerovirga acetigignens</name>
    <dbReference type="NCBI Taxonomy" id="447595"/>
    <lineage>
        <taxon>Bacteria</taxon>
        <taxon>Bacillati</taxon>
        <taxon>Bacillota</taxon>
        <taxon>Clostridia</taxon>
        <taxon>Thermosediminibacterales</taxon>
        <taxon>Thermosediminibacteraceae</taxon>
        <taxon>Caldanaerovirga</taxon>
    </lineage>
</organism>
<dbReference type="PANTHER" id="PTHR33392:SF6">
    <property type="entry name" value="POLYISOPRENYL-TEICHOIC ACID--PEPTIDOGLYCAN TEICHOIC ACID TRANSFERASE TAGU"/>
    <property type="match status" value="1"/>
</dbReference>
<name>A0A1M7MB00_9FIRM</name>